<dbReference type="Proteomes" id="UP000193925">
    <property type="component" value="Chromosome AFERRI"/>
</dbReference>
<protein>
    <submittedName>
        <fullName evidence="1">Uncharacterized protein</fullName>
    </submittedName>
</protein>
<keyword evidence="2" id="KW-1185">Reference proteome</keyword>
<organism evidence="1 2">
    <name type="scientific">Acidithiobacillus ferrivorans</name>
    <dbReference type="NCBI Taxonomy" id="160808"/>
    <lineage>
        <taxon>Bacteria</taxon>
        <taxon>Pseudomonadati</taxon>
        <taxon>Pseudomonadota</taxon>
        <taxon>Acidithiobacillia</taxon>
        <taxon>Acidithiobacillales</taxon>
        <taxon>Acidithiobacillaceae</taxon>
        <taxon>Acidithiobacillus</taxon>
    </lineage>
</organism>
<dbReference type="EMBL" id="LT841305">
    <property type="protein sequence ID" value="SMH64710.1"/>
    <property type="molecule type" value="Genomic_DNA"/>
</dbReference>
<gene>
    <name evidence="1" type="ORF">AFERRI_10744</name>
</gene>
<evidence type="ECO:0000313" key="1">
    <source>
        <dbReference type="EMBL" id="SMH64710.1"/>
    </source>
</evidence>
<proteinExistence type="predicted"/>
<name>A0ABY1MLW3_9PROT</name>
<sequence>MGPKIPNPLRGYRIRQGRNHVGGLDMTHKDATEHLVVVINENTLGYMTNRTRDWFSTAGVLAGNIFKGGADWKNGPISVLPTDQVRPATLKDFEAFRVSPRGYRLQSTA</sequence>
<accession>A0ABY1MLW3</accession>
<reference evidence="1 2" key="1">
    <citation type="submission" date="2017-03" db="EMBL/GenBank/DDBJ databases">
        <authorList>
            <person name="Regsiter A."/>
            <person name="William W."/>
        </authorList>
    </citation>
    <scope>NUCLEOTIDE SEQUENCE [LARGE SCALE GENOMIC DNA]</scope>
    <source>
        <strain evidence="1">PRJEB5721</strain>
    </source>
</reference>
<evidence type="ECO:0000313" key="2">
    <source>
        <dbReference type="Proteomes" id="UP000193925"/>
    </source>
</evidence>